<evidence type="ECO:0000256" key="1">
    <source>
        <dbReference type="SAM" id="Phobius"/>
    </source>
</evidence>
<evidence type="ECO:0008006" key="3">
    <source>
        <dbReference type="Google" id="ProtNLM"/>
    </source>
</evidence>
<keyword evidence="1" id="KW-0812">Transmembrane</keyword>
<dbReference type="Gene3D" id="3.90.550.10">
    <property type="entry name" value="Spore Coat Polysaccharide Biosynthesis Protein SpsA, Chain A"/>
    <property type="match status" value="1"/>
</dbReference>
<sequence length="294" mass="34482">MKIFNYQKKYNKYIIILLIIIIALLIFLNINYIKNNIYETFNDNNNDINNIILPYDVIIVGCARDIESYLPDTKKKLIMIKSLFRSSKNIIYENDSTDKTLDILKEWEQEQLIQLITEKNIKGIRTERLAYARNILYKEAMKHDFDLLIIVDLDNVIINLTKESIISCFNLKEDWAMVGANQSGSYYDMFALRTYDDWMPFDCWFCIHNEEKSNDYCLNSRMKNIPKDSEPIKVISCFGGTAIYKKKYLDNCSYGNGLQTVEDITTEICEHVDFNKCITNNGGNIYINPKLINY</sequence>
<dbReference type="CDD" id="cd00761">
    <property type="entry name" value="Glyco_tranf_GTA_type"/>
    <property type="match status" value="1"/>
</dbReference>
<dbReference type="EMBL" id="MN740101">
    <property type="protein sequence ID" value="QHT87796.1"/>
    <property type="molecule type" value="Genomic_DNA"/>
</dbReference>
<dbReference type="InterPro" id="IPR029044">
    <property type="entry name" value="Nucleotide-diphossugar_trans"/>
</dbReference>
<keyword evidence="1" id="KW-0472">Membrane</keyword>
<reference evidence="2" key="1">
    <citation type="journal article" date="2020" name="Nature">
        <title>Giant virus diversity and host interactions through global metagenomics.</title>
        <authorList>
            <person name="Schulz F."/>
            <person name="Roux S."/>
            <person name="Paez-Espino D."/>
            <person name="Jungbluth S."/>
            <person name="Walsh D.A."/>
            <person name="Denef V.J."/>
            <person name="McMahon K.D."/>
            <person name="Konstantinidis K.T."/>
            <person name="Eloe-Fadrosh E.A."/>
            <person name="Kyrpides N.C."/>
            <person name="Woyke T."/>
        </authorList>
    </citation>
    <scope>NUCLEOTIDE SEQUENCE</scope>
    <source>
        <strain evidence="2">GVMAG-M-3300023184-191</strain>
    </source>
</reference>
<dbReference type="AlphaFoldDB" id="A0A6C0I607"/>
<organism evidence="2">
    <name type="scientific">viral metagenome</name>
    <dbReference type="NCBI Taxonomy" id="1070528"/>
    <lineage>
        <taxon>unclassified sequences</taxon>
        <taxon>metagenomes</taxon>
        <taxon>organismal metagenomes</taxon>
    </lineage>
</organism>
<name>A0A6C0I607_9ZZZZ</name>
<proteinExistence type="predicted"/>
<dbReference type="SUPFAM" id="SSF53448">
    <property type="entry name" value="Nucleotide-diphospho-sugar transferases"/>
    <property type="match status" value="1"/>
</dbReference>
<keyword evidence="1" id="KW-1133">Transmembrane helix</keyword>
<evidence type="ECO:0000313" key="2">
    <source>
        <dbReference type="EMBL" id="QHT87796.1"/>
    </source>
</evidence>
<accession>A0A6C0I607</accession>
<protein>
    <recommendedName>
        <fullName evidence="3">Nucleotide-diphospho-sugar transferase domain-containing protein</fullName>
    </recommendedName>
</protein>
<feature type="transmembrane region" description="Helical" evidence="1">
    <location>
        <begin position="12"/>
        <end position="33"/>
    </location>
</feature>